<protein>
    <submittedName>
        <fullName evidence="13">Zinc finger BED domain-containing protein RICESLEEPER 2-like</fullName>
    </submittedName>
</protein>
<keyword evidence="5" id="KW-0862">Zinc</keyword>
<name>A0A834T4X5_9FABA</name>
<evidence type="ECO:0000256" key="3">
    <source>
        <dbReference type="ARBA" id="ARBA00022723"/>
    </source>
</evidence>
<dbReference type="AlphaFoldDB" id="A0A834T4X5"/>
<evidence type="ECO:0000259" key="12">
    <source>
        <dbReference type="PROSITE" id="PS50808"/>
    </source>
</evidence>
<evidence type="ECO:0000256" key="10">
    <source>
        <dbReference type="PROSITE-ProRule" id="PRU00027"/>
    </source>
</evidence>
<dbReference type="InterPro" id="IPR025525">
    <property type="entry name" value="hAT-like_transposase_RNase-H"/>
</dbReference>
<evidence type="ECO:0000256" key="2">
    <source>
        <dbReference type="ARBA" id="ARBA00011738"/>
    </source>
</evidence>
<keyword evidence="4 10" id="KW-0863">Zinc-finger</keyword>
<evidence type="ECO:0000313" key="14">
    <source>
        <dbReference type="Proteomes" id="UP000634136"/>
    </source>
</evidence>
<keyword evidence="7" id="KW-0238">DNA-binding</keyword>
<comment type="subunit">
    <text evidence="2">Homodimer.</text>
</comment>
<comment type="caution">
    <text evidence="13">The sequence shown here is derived from an EMBL/GenBank/DDBJ whole genome shotgun (WGS) entry which is preliminary data.</text>
</comment>
<dbReference type="GO" id="GO:0008270">
    <property type="term" value="F:zinc ion binding"/>
    <property type="evidence" value="ECO:0007669"/>
    <property type="project" value="UniProtKB-KW"/>
</dbReference>
<evidence type="ECO:0000256" key="6">
    <source>
        <dbReference type="ARBA" id="ARBA00023015"/>
    </source>
</evidence>
<dbReference type="InterPro" id="IPR036236">
    <property type="entry name" value="Znf_C2H2_sf"/>
</dbReference>
<dbReference type="GO" id="GO:0005634">
    <property type="term" value="C:nucleus"/>
    <property type="evidence" value="ECO:0007669"/>
    <property type="project" value="UniProtKB-SubCell"/>
</dbReference>
<evidence type="ECO:0000313" key="13">
    <source>
        <dbReference type="EMBL" id="KAF7815248.1"/>
    </source>
</evidence>
<evidence type="ECO:0000256" key="11">
    <source>
        <dbReference type="SAM" id="MobiDB-lite"/>
    </source>
</evidence>
<dbReference type="InterPro" id="IPR008906">
    <property type="entry name" value="HATC_C_dom"/>
</dbReference>
<feature type="region of interest" description="Disordered" evidence="11">
    <location>
        <begin position="1"/>
        <end position="43"/>
    </location>
</feature>
<keyword evidence="8" id="KW-0804">Transcription</keyword>
<dbReference type="SUPFAM" id="SSF57667">
    <property type="entry name" value="beta-beta-alpha zinc fingers"/>
    <property type="match status" value="1"/>
</dbReference>
<evidence type="ECO:0000256" key="1">
    <source>
        <dbReference type="ARBA" id="ARBA00004123"/>
    </source>
</evidence>
<comment type="subcellular location">
    <subcellularLocation>
        <location evidence="1">Nucleus</location>
    </subcellularLocation>
</comment>
<dbReference type="InterPro" id="IPR012337">
    <property type="entry name" value="RNaseH-like_sf"/>
</dbReference>
<dbReference type="EMBL" id="JAAIUW010000009">
    <property type="protein sequence ID" value="KAF7815248.1"/>
    <property type="molecule type" value="Genomic_DNA"/>
</dbReference>
<dbReference type="InterPro" id="IPR052035">
    <property type="entry name" value="ZnF_BED_domain_contain"/>
</dbReference>
<dbReference type="PANTHER" id="PTHR46481">
    <property type="entry name" value="ZINC FINGER BED DOMAIN-CONTAINING PROTEIN 4"/>
    <property type="match status" value="1"/>
</dbReference>
<organism evidence="13 14">
    <name type="scientific">Senna tora</name>
    <dbReference type="NCBI Taxonomy" id="362788"/>
    <lineage>
        <taxon>Eukaryota</taxon>
        <taxon>Viridiplantae</taxon>
        <taxon>Streptophyta</taxon>
        <taxon>Embryophyta</taxon>
        <taxon>Tracheophyta</taxon>
        <taxon>Spermatophyta</taxon>
        <taxon>Magnoliopsida</taxon>
        <taxon>eudicotyledons</taxon>
        <taxon>Gunneridae</taxon>
        <taxon>Pentapetalae</taxon>
        <taxon>rosids</taxon>
        <taxon>fabids</taxon>
        <taxon>Fabales</taxon>
        <taxon>Fabaceae</taxon>
        <taxon>Caesalpinioideae</taxon>
        <taxon>Cassia clade</taxon>
        <taxon>Senna</taxon>
    </lineage>
</organism>
<keyword evidence="6" id="KW-0805">Transcription regulation</keyword>
<dbReference type="Proteomes" id="UP000634136">
    <property type="component" value="Unassembled WGS sequence"/>
</dbReference>
<proteinExistence type="predicted"/>
<keyword evidence="3" id="KW-0479">Metal-binding</keyword>
<evidence type="ECO:0000256" key="5">
    <source>
        <dbReference type="ARBA" id="ARBA00022833"/>
    </source>
</evidence>
<feature type="compositionally biased region" description="Low complexity" evidence="11">
    <location>
        <begin position="1"/>
        <end position="35"/>
    </location>
</feature>
<reference evidence="13" key="1">
    <citation type="submission" date="2020-09" db="EMBL/GenBank/DDBJ databases">
        <title>Genome-Enabled Discovery of Anthraquinone Biosynthesis in Senna tora.</title>
        <authorList>
            <person name="Kang S.-H."/>
            <person name="Pandey R.P."/>
            <person name="Lee C.-M."/>
            <person name="Sim J.-S."/>
            <person name="Jeong J.-T."/>
            <person name="Choi B.-S."/>
            <person name="Jung M."/>
            <person name="Ginzburg D."/>
            <person name="Zhao K."/>
            <person name="Won S.Y."/>
            <person name="Oh T.-J."/>
            <person name="Yu Y."/>
            <person name="Kim N.-H."/>
            <person name="Lee O.R."/>
            <person name="Lee T.-H."/>
            <person name="Bashyal P."/>
            <person name="Kim T.-S."/>
            <person name="Lee W.-H."/>
            <person name="Kawkins C."/>
            <person name="Kim C.-K."/>
            <person name="Kim J.S."/>
            <person name="Ahn B.O."/>
            <person name="Rhee S.Y."/>
            <person name="Sohng J.K."/>
        </authorList>
    </citation>
    <scope>NUCLEOTIDE SEQUENCE</scope>
    <source>
        <tissue evidence="13">Leaf</tissue>
    </source>
</reference>
<dbReference type="SUPFAM" id="SSF53098">
    <property type="entry name" value="Ribonuclease H-like"/>
    <property type="match status" value="1"/>
</dbReference>
<dbReference type="Pfam" id="PF14372">
    <property type="entry name" value="hAT-like_RNase-H"/>
    <property type="match status" value="1"/>
</dbReference>
<evidence type="ECO:0000256" key="9">
    <source>
        <dbReference type="ARBA" id="ARBA00023242"/>
    </source>
</evidence>
<feature type="domain" description="BED-type" evidence="12">
    <location>
        <begin position="66"/>
        <end position="125"/>
    </location>
</feature>
<accession>A0A834T4X5</accession>
<sequence>MGSNSPVHGSSSPSPITSNSPLQGSSSPSPIATTSPPSPDHVCSMSAEFHLSQPIQIEDANVGQKRKTSVVWNHFKKLKVNGDDKAECNYCKKRLTAKASDGTNHLHKHFSTCPRRTTRDIRQQILLKEQKRLDGSSVFLSSYHFDYDRSRMDLACAIIAHEYPLSIVEHFWFKRYSENLQPLFKVPSRHTMKRDVMKIYEAQKVKSMGLLDKVGSRIAITTDLWTASNQKKGFMAITSHFIDENWALQSRILRFAYLPCPHTAESISSTLVECLLDWNIDKKLSTITLDNCSTNDSLINSLLMKLDTSSLLLNGQLFHMRCCAHILNLIVQDGLAMIVDGISKVRSSVVFWSATPKREQTFREAARQLKISCTKKLVLDVKTRWNSTYHMLSVALIYKDVFNRLKAREPLYTYVPTENDSELTREICGRLEIFNRVTEVFSGTQYPTTNLFFPLICEIRLSIQNWLSSSKEIIINMASKMTEKFEKYWFVVHGIMGVAIVLDPRYKFKVFDFFFPSFYGSGASIEIEKIRQICFSLYHEYESKNLTREAPKESVKDVGSNTDGQTLIDATYDILKRYDSFVEETEDTITKTELELYLEEKVIPREPPIDILKWWRHGGGIKYPILQKMVRDILAIPISTVASESAFSTGGRLVSPHRSKLKEDTLEALMCSQNWICKEQQDLCGIALQDALKSKCFKTYESDSDVEELEVDNPSSTS</sequence>
<gene>
    <name evidence="13" type="ORF">G2W53_029217</name>
</gene>
<keyword evidence="14" id="KW-1185">Reference proteome</keyword>
<keyword evidence="9" id="KW-0539">Nucleus</keyword>
<dbReference type="Pfam" id="PF05699">
    <property type="entry name" value="Dimer_Tnp_hAT"/>
    <property type="match status" value="1"/>
</dbReference>
<dbReference type="PANTHER" id="PTHR46481:SF11">
    <property type="entry name" value="ZINC FINGER BED DOMAIN-CONTAINING PROTEIN RICESLEEPER 2-LIKE"/>
    <property type="match status" value="1"/>
</dbReference>
<evidence type="ECO:0000256" key="7">
    <source>
        <dbReference type="ARBA" id="ARBA00023125"/>
    </source>
</evidence>
<dbReference type="Pfam" id="PF02892">
    <property type="entry name" value="zf-BED"/>
    <property type="match status" value="1"/>
</dbReference>
<evidence type="ECO:0000256" key="4">
    <source>
        <dbReference type="ARBA" id="ARBA00022771"/>
    </source>
</evidence>
<evidence type="ECO:0000256" key="8">
    <source>
        <dbReference type="ARBA" id="ARBA00023163"/>
    </source>
</evidence>
<dbReference type="OrthoDB" id="1937726at2759"/>
<dbReference type="InterPro" id="IPR003656">
    <property type="entry name" value="Znf_BED"/>
</dbReference>
<dbReference type="PROSITE" id="PS50808">
    <property type="entry name" value="ZF_BED"/>
    <property type="match status" value="1"/>
</dbReference>
<dbReference type="GO" id="GO:0046983">
    <property type="term" value="F:protein dimerization activity"/>
    <property type="evidence" value="ECO:0007669"/>
    <property type="project" value="InterPro"/>
</dbReference>
<dbReference type="SMART" id="SM00614">
    <property type="entry name" value="ZnF_BED"/>
    <property type="match status" value="1"/>
</dbReference>
<dbReference type="GO" id="GO:0003677">
    <property type="term" value="F:DNA binding"/>
    <property type="evidence" value="ECO:0007669"/>
    <property type="project" value="UniProtKB-KW"/>
</dbReference>